<reference evidence="1" key="1">
    <citation type="submission" date="2023-07" db="EMBL/GenBank/DDBJ databases">
        <title>Black Yeasts Isolated from many extreme environments.</title>
        <authorList>
            <person name="Coleine C."/>
            <person name="Stajich J.E."/>
            <person name="Selbmann L."/>
        </authorList>
    </citation>
    <scope>NUCLEOTIDE SEQUENCE</scope>
    <source>
        <strain evidence="1">CCFEE 5714</strain>
    </source>
</reference>
<sequence>MYTKTFLSTALAVALASAQNNSQSLNALITNEGELSGLGTLLESYPDLADTLYSAQNITLFAPSNAAISALQRSPGFESITEAQVGALLNYHIVAGEVPSSAITETPTFAHTLLNDTAYANVTDGQVLSVRLSDDVETDTETDDSEDSDTPAVVVTSGLKTEATVVQADLNYTNGIVHVIDTVLTIPLNVSTTAYAANLTALAGALTAANLVDTLDAASDITVFAPSNDAFSAIGSAAGNLSTQQLSDILQYHVINSTIAYSSSLGNGSVETVGGGILNITVTDGVVFVNSARVINADILISGGVMHVIDSVLNPNNSTQSEPDADEDEPVVQFSGASSAPLGALTSGAPAASTTVTALVATTEDVAQGYPTQTGGAIGTGAGGSEPTGSNSGGGSGSESSSSDMASMPTGAIGAAALFGGAVLLANL</sequence>
<accession>A0ACC3MJJ3</accession>
<evidence type="ECO:0000313" key="2">
    <source>
        <dbReference type="Proteomes" id="UP001281147"/>
    </source>
</evidence>
<name>A0ACC3MJJ3_9PEZI</name>
<dbReference type="EMBL" id="JAUTXU010000264">
    <property type="protein sequence ID" value="KAK3691542.1"/>
    <property type="molecule type" value="Genomic_DNA"/>
</dbReference>
<evidence type="ECO:0000313" key="1">
    <source>
        <dbReference type="EMBL" id="KAK3691542.1"/>
    </source>
</evidence>
<comment type="caution">
    <text evidence="1">The sequence shown here is derived from an EMBL/GenBank/DDBJ whole genome shotgun (WGS) entry which is preliminary data.</text>
</comment>
<keyword evidence="2" id="KW-1185">Reference proteome</keyword>
<gene>
    <name evidence="1" type="ORF">LTR37_018619</name>
</gene>
<proteinExistence type="predicted"/>
<protein>
    <submittedName>
        <fullName evidence="1">Uncharacterized protein</fullName>
    </submittedName>
</protein>
<dbReference type="Proteomes" id="UP001281147">
    <property type="component" value="Unassembled WGS sequence"/>
</dbReference>
<organism evidence="1 2">
    <name type="scientific">Vermiconidia calcicola</name>
    <dbReference type="NCBI Taxonomy" id="1690605"/>
    <lineage>
        <taxon>Eukaryota</taxon>
        <taxon>Fungi</taxon>
        <taxon>Dikarya</taxon>
        <taxon>Ascomycota</taxon>
        <taxon>Pezizomycotina</taxon>
        <taxon>Dothideomycetes</taxon>
        <taxon>Dothideomycetidae</taxon>
        <taxon>Mycosphaerellales</taxon>
        <taxon>Extremaceae</taxon>
        <taxon>Vermiconidia</taxon>
    </lineage>
</organism>